<feature type="compositionally biased region" description="Basic and acidic residues" evidence="1">
    <location>
        <begin position="106"/>
        <end position="124"/>
    </location>
</feature>
<dbReference type="EMBL" id="CADCVI010000040">
    <property type="protein sequence ID" value="CAA9459186.1"/>
    <property type="molecule type" value="Genomic_DNA"/>
</dbReference>
<sequence length="253" mass="28264">DRRRSGHWPPGCPHPRRTGLRRRRQRPRSAGRDARGAAGSRCRRHLAPRRRLGRRRGAGDAGEGDGRVRARGRAREQRGRELYSPGRGDHALGVAARPGGQPHRAVPHEPYLRRRNARAGERQHNQRQLGGRAPRDRGSGRVQREQARAHRPHPHPGRRVGRPGRARERRLPRMGQDGDGRRGPGGGRLCRCRHRGARPDGPLRHAGRHSAGGGLSGGRRAERLRQRPHPLRGRRVVRRRVLGGPQAPEAGLV</sequence>
<feature type="compositionally biased region" description="Basic residues" evidence="1">
    <location>
        <begin position="149"/>
        <end position="164"/>
    </location>
</feature>
<dbReference type="AlphaFoldDB" id="A0A6J4R269"/>
<protein>
    <submittedName>
        <fullName evidence="2">3-oxoacyl-[acyl-carrier protein] reductase</fullName>
        <ecNumber evidence="2">1.1.1.100</ecNumber>
    </submittedName>
</protein>
<name>A0A6J4R269_9ACTN</name>
<evidence type="ECO:0000313" key="2">
    <source>
        <dbReference type="EMBL" id="CAA9459186.1"/>
    </source>
</evidence>
<dbReference type="GO" id="GO:0004316">
    <property type="term" value="F:3-oxoacyl-[acyl-carrier-protein] reductase (NADPH) activity"/>
    <property type="evidence" value="ECO:0007669"/>
    <property type="project" value="UniProtKB-EC"/>
</dbReference>
<dbReference type="EC" id="1.1.1.100" evidence="2"/>
<feature type="compositionally biased region" description="Basic residues" evidence="1">
    <location>
        <begin position="14"/>
        <end position="29"/>
    </location>
</feature>
<feature type="compositionally biased region" description="Basic and acidic residues" evidence="1">
    <location>
        <begin position="64"/>
        <end position="81"/>
    </location>
</feature>
<keyword evidence="2" id="KW-0560">Oxidoreductase</keyword>
<reference evidence="2" key="1">
    <citation type="submission" date="2020-02" db="EMBL/GenBank/DDBJ databases">
        <authorList>
            <person name="Meier V. D."/>
        </authorList>
    </citation>
    <scope>NUCLEOTIDE SEQUENCE</scope>
    <source>
        <strain evidence="2">AVDCRST_MAG25</strain>
    </source>
</reference>
<evidence type="ECO:0000256" key="1">
    <source>
        <dbReference type="SAM" id="MobiDB-lite"/>
    </source>
</evidence>
<accession>A0A6J4R269</accession>
<proteinExistence type="predicted"/>
<feature type="non-terminal residue" evidence="2">
    <location>
        <position position="1"/>
    </location>
</feature>
<feature type="region of interest" description="Disordered" evidence="1">
    <location>
        <begin position="1"/>
        <end position="253"/>
    </location>
</feature>
<gene>
    <name evidence="2" type="ORF">AVDCRST_MAG25-589</name>
</gene>
<organism evidence="2">
    <name type="scientific">uncultured Rubrobacteraceae bacterium</name>
    <dbReference type="NCBI Taxonomy" id="349277"/>
    <lineage>
        <taxon>Bacteria</taxon>
        <taxon>Bacillati</taxon>
        <taxon>Actinomycetota</taxon>
        <taxon>Rubrobacteria</taxon>
        <taxon>Rubrobacterales</taxon>
        <taxon>Rubrobacteraceae</taxon>
        <taxon>environmental samples</taxon>
    </lineage>
</organism>
<feature type="compositionally biased region" description="Basic residues" evidence="1">
    <location>
        <begin position="226"/>
        <end position="241"/>
    </location>
</feature>
<feature type="compositionally biased region" description="Basic residues" evidence="1">
    <location>
        <begin position="41"/>
        <end position="56"/>
    </location>
</feature>
<feature type="compositionally biased region" description="Basic and acidic residues" evidence="1">
    <location>
        <begin position="165"/>
        <end position="182"/>
    </location>
</feature>
<feature type="non-terminal residue" evidence="2">
    <location>
        <position position="253"/>
    </location>
</feature>
<feature type="compositionally biased region" description="Basic and acidic residues" evidence="1">
    <location>
        <begin position="133"/>
        <end position="148"/>
    </location>
</feature>